<keyword evidence="9 11" id="KW-0443">Lipid metabolism</keyword>
<dbReference type="PANTHER" id="PTHR31727">
    <property type="entry name" value="OLEOYL-ACYL CARRIER PROTEIN THIOESTERASE 1, CHLOROPLASTIC"/>
    <property type="match status" value="1"/>
</dbReference>
<evidence type="ECO:0000256" key="2">
    <source>
        <dbReference type="ARBA" id="ARBA00006500"/>
    </source>
</evidence>
<keyword evidence="8" id="KW-0809">Transit peptide</keyword>
<keyword evidence="7 11" id="KW-0276">Fatty acid metabolism</keyword>
<dbReference type="Pfam" id="PF20791">
    <property type="entry name" value="Acyl-ACP_TE_C"/>
    <property type="match status" value="1"/>
</dbReference>
<evidence type="ECO:0000256" key="8">
    <source>
        <dbReference type="ARBA" id="ARBA00022946"/>
    </source>
</evidence>
<dbReference type="AlphaFoldDB" id="A0A6J1H665"/>
<dbReference type="InterPro" id="IPR029069">
    <property type="entry name" value="HotDog_dom_sf"/>
</dbReference>
<feature type="domain" description="Acyl-ACP thioesterase N-terminal hotdog" evidence="12">
    <location>
        <begin position="100"/>
        <end position="234"/>
    </location>
</feature>
<evidence type="ECO:0000313" key="15">
    <source>
        <dbReference type="RefSeq" id="XP_022959400.1"/>
    </source>
</evidence>
<accession>A0A6J1H665</accession>
<proteinExistence type="inferred from homology"/>
<dbReference type="GO" id="GO:0000036">
    <property type="term" value="F:acyl carrier activity"/>
    <property type="evidence" value="ECO:0007669"/>
    <property type="project" value="TreeGrafter"/>
</dbReference>
<keyword evidence="6 11" id="KW-0378">Hydrolase</keyword>
<keyword evidence="5 11" id="KW-0934">Plastid</keyword>
<evidence type="ECO:0000256" key="4">
    <source>
        <dbReference type="ARBA" id="ARBA00022528"/>
    </source>
</evidence>
<evidence type="ECO:0000259" key="13">
    <source>
        <dbReference type="Pfam" id="PF20791"/>
    </source>
</evidence>
<dbReference type="FunFam" id="3.10.129.10:FF:000014">
    <property type="entry name" value="Acyl-[acyl-carrier-protein] hydrolase"/>
    <property type="match status" value="1"/>
</dbReference>
<gene>
    <name evidence="15" type="primary">LOC111460383</name>
</gene>
<dbReference type="GO" id="GO:0016297">
    <property type="term" value="F:fatty acyl-[ACP] hydrolase activity"/>
    <property type="evidence" value="ECO:0007669"/>
    <property type="project" value="InterPro"/>
</dbReference>
<dbReference type="EC" id="3.1.2.-" evidence="11"/>
<evidence type="ECO:0000256" key="3">
    <source>
        <dbReference type="ARBA" id="ARBA00022516"/>
    </source>
</evidence>
<dbReference type="InterPro" id="IPR045023">
    <property type="entry name" value="FATA/B"/>
</dbReference>
<evidence type="ECO:0000256" key="7">
    <source>
        <dbReference type="ARBA" id="ARBA00022832"/>
    </source>
</evidence>
<evidence type="ECO:0000256" key="6">
    <source>
        <dbReference type="ARBA" id="ARBA00022801"/>
    </source>
</evidence>
<feature type="domain" description="Acyl-ACP thioesterase-like C-terminal" evidence="13">
    <location>
        <begin position="258"/>
        <end position="346"/>
    </location>
</feature>
<dbReference type="Gene3D" id="3.10.129.10">
    <property type="entry name" value="Hotdog Thioesterase"/>
    <property type="match status" value="1"/>
</dbReference>
<evidence type="ECO:0000256" key="10">
    <source>
        <dbReference type="ARBA" id="ARBA00023160"/>
    </source>
</evidence>
<evidence type="ECO:0000256" key="9">
    <source>
        <dbReference type="ARBA" id="ARBA00023098"/>
    </source>
</evidence>
<comment type="similarity">
    <text evidence="2 11">Belongs to the acyl-ACP thioesterase family.</text>
</comment>
<dbReference type="CDD" id="cd00586">
    <property type="entry name" value="4HBT"/>
    <property type="match status" value="1"/>
</dbReference>
<dbReference type="Pfam" id="PF01643">
    <property type="entry name" value="Acyl-ACP_TE"/>
    <property type="match status" value="1"/>
</dbReference>
<organism evidence="14 15">
    <name type="scientific">Cucurbita moschata</name>
    <name type="common">Winter crookneck squash</name>
    <name type="synonym">Cucurbita pepo var. moschata</name>
    <dbReference type="NCBI Taxonomy" id="3662"/>
    <lineage>
        <taxon>Eukaryota</taxon>
        <taxon>Viridiplantae</taxon>
        <taxon>Streptophyta</taxon>
        <taxon>Embryophyta</taxon>
        <taxon>Tracheophyta</taxon>
        <taxon>Spermatophyta</taxon>
        <taxon>Magnoliopsida</taxon>
        <taxon>eudicotyledons</taxon>
        <taxon>Gunneridae</taxon>
        <taxon>Pentapetalae</taxon>
        <taxon>rosids</taxon>
        <taxon>fabids</taxon>
        <taxon>Cucurbitales</taxon>
        <taxon>Cucurbitaceae</taxon>
        <taxon>Cucurbiteae</taxon>
        <taxon>Cucurbita</taxon>
    </lineage>
</organism>
<comment type="function">
    <text evidence="11">Plays an essential role in chain termination during de novo fatty acid synthesis.</text>
</comment>
<protein>
    <recommendedName>
        <fullName evidence="11">Acyl-[acyl-carrier-protein] hydrolase</fullName>
        <ecNumber evidence="11">3.1.2.-</ecNumber>
    </recommendedName>
</protein>
<keyword evidence="14" id="KW-1185">Reference proteome</keyword>
<dbReference type="SUPFAM" id="SSF54637">
    <property type="entry name" value="Thioesterase/thiol ester dehydrase-isomerase"/>
    <property type="match status" value="2"/>
</dbReference>
<evidence type="ECO:0000256" key="5">
    <source>
        <dbReference type="ARBA" id="ARBA00022640"/>
    </source>
</evidence>
<evidence type="ECO:0000256" key="11">
    <source>
        <dbReference type="RuleBase" id="RU363096"/>
    </source>
</evidence>
<comment type="subcellular location">
    <subcellularLocation>
        <location evidence="1 11">Plastid</location>
        <location evidence="1 11">Chloroplast</location>
    </subcellularLocation>
</comment>
<evidence type="ECO:0000259" key="12">
    <source>
        <dbReference type="Pfam" id="PF01643"/>
    </source>
</evidence>
<reference evidence="15" key="1">
    <citation type="submission" date="2025-08" db="UniProtKB">
        <authorList>
            <consortium name="RefSeq"/>
        </authorList>
    </citation>
    <scope>IDENTIFICATION</scope>
    <source>
        <tissue evidence="15">Young leaves</tissue>
    </source>
</reference>
<evidence type="ECO:0000256" key="1">
    <source>
        <dbReference type="ARBA" id="ARBA00004229"/>
    </source>
</evidence>
<keyword evidence="10 11" id="KW-0275">Fatty acid biosynthesis</keyword>
<sequence length="405" mass="45688">MDRDGRSSVSEALQTASFSCPVSYVVRCSTAKEANDSNKQRYVNVNGNFIGSISEASSRSLNASVAENGCVVNVVRQKIPTKKQLVDTHRQGLIIEGGVGYRQTVVIRSYEVGPDKTATLESVMNLLQETALNHVWMSGLLSNGFGATHGMMKNNLIWVVSRMHVEVDHYPIWGEIVDIDTWVGASGKNGMRRDWLIRSQATGHVYSRGTSTWVMMNQQTRRLSKMPDEVRAEISPWFIEKHAIKEDAPEKISKLDDKAKYMNSNLKPKRSDLDMNHHVNNVKYLRWMLETIPDHVLESLQLSSIILEYRRECASSDIVQSLCEPENDGILRDMDMIEDNEINILHGFSLASEILKCGGLLGSYNQGALRYTHLLQIEGEAKNEEIVRGRTTWKKKLTTIPFSTQ</sequence>
<dbReference type="Proteomes" id="UP000504609">
    <property type="component" value="Unplaced"/>
</dbReference>
<name>A0A6J1H665_CUCMO</name>
<dbReference type="InterPro" id="IPR002864">
    <property type="entry name" value="Acyl-ACP_thioesterase_NHD"/>
</dbReference>
<dbReference type="RefSeq" id="XP_022959400.1">
    <property type="nucleotide sequence ID" value="XM_023103632.1"/>
</dbReference>
<dbReference type="KEGG" id="cmos:111460383"/>
<dbReference type="PANTHER" id="PTHR31727:SF10">
    <property type="entry name" value="ACYL-[ACYL-CARRIER-PROTEIN] HYDROLASE"/>
    <property type="match status" value="1"/>
</dbReference>
<evidence type="ECO:0000313" key="14">
    <source>
        <dbReference type="Proteomes" id="UP000504609"/>
    </source>
</evidence>
<keyword evidence="3 11" id="KW-0444">Lipid biosynthesis</keyword>
<dbReference type="GO" id="GO:0009507">
    <property type="term" value="C:chloroplast"/>
    <property type="evidence" value="ECO:0007669"/>
    <property type="project" value="UniProtKB-SubCell"/>
</dbReference>
<dbReference type="InterPro" id="IPR049427">
    <property type="entry name" value="Acyl-ACP_TE_C"/>
</dbReference>
<dbReference type="GeneID" id="111460383"/>
<keyword evidence="4 11" id="KW-0150">Chloroplast</keyword>